<evidence type="ECO:0000256" key="1">
    <source>
        <dbReference type="SAM" id="Phobius"/>
    </source>
</evidence>
<dbReference type="EMBL" id="HBEF01018359">
    <property type="protein sequence ID" value="CAD8339218.1"/>
    <property type="molecule type" value="Transcribed_RNA"/>
</dbReference>
<feature type="transmembrane region" description="Helical" evidence="1">
    <location>
        <begin position="36"/>
        <end position="58"/>
    </location>
</feature>
<keyword evidence="1" id="KW-1133">Transmembrane helix</keyword>
<evidence type="ECO:0000313" key="2">
    <source>
        <dbReference type="EMBL" id="CAD8339218.1"/>
    </source>
</evidence>
<sequence>MDDFIGALISYNCAACNCWYELSFVLDASSRWHQDIFCFGGCLLWLFVAGFTFGWWWIVLAPSPSTTGHKSTETIVAFASPCRYNTSKCTHDLAPLRIEIASFRKTERD</sequence>
<protein>
    <submittedName>
        <fullName evidence="2">Uncharacterized protein</fullName>
    </submittedName>
</protein>
<organism evidence="2">
    <name type="scientific">Craspedostauros australis</name>
    <dbReference type="NCBI Taxonomy" id="1486917"/>
    <lineage>
        <taxon>Eukaryota</taxon>
        <taxon>Sar</taxon>
        <taxon>Stramenopiles</taxon>
        <taxon>Ochrophyta</taxon>
        <taxon>Bacillariophyta</taxon>
        <taxon>Bacillariophyceae</taxon>
        <taxon>Bacillariophycidae</taxon>
        <taxon>Naviculales</taxon>
        <taxon>Naviculaceae</taxon>
        <taxon>Craspedostauros</taxon>
    </lineage>
</organism>
<keyword evidence="1" id="KW-0812">Transmembrane</keyword>
<reference evidence="2" key="1">
    <citation type="submission" date="2021-01" db="EMBL/GenBank/DDBJ databases">
        <authorList>
            <person name="Corre E."/>
            <person name="Pelletier E."/>
            <person name="Niang G."/>
            <person name="Scheremetjew M."/>
            <person name="Finn R."/>
            <person name="Kale V."/>
            <person name="Holt S."/>
            <person name="Cochrane G."/>
            <person name="Meng A."/>
            <person name="Brown T."/>
            <person name="Cohen L."/>
        </authorList>
    </citation>
    <scope>NUCLEOTIDE SEQUENCE</scope>
    <source>
        <strain evidence="2">CCMP3328</strain>
    </source>
</reference>
<keyword evidence="1" id="KW-0472">Membrane</keyword>
<name>A0A7R9WYZ7_9STRA</name>
<accession>A0A7R9WYZ7</accession>
<dbReference type="AlphaFoldDB" id="A0A7R9WYZ7"/>
<gene>
    <name evidence="2" type="ORF">CAUS1442_LOCUS11351</name>
</gene>
<proteinExistence type="predicted"/>